<dbReference type="GO" id="GO:0016788">
    <property type="term" value="F:hydrolase activity, acting on ester bonds"/>
    <property type="evidence" value="ECO:0007669"/>
    <property type="project" value="InterPro"/>
</dbReference>
<keyword evidence="2" id="KW-1185">Reference proteome</keyword>
<dbReference type="SUPFAM" id="SSF52266">
    <property type="entry name" value="SGNH hydrolase"/>
    <property type="match status" value="1"/>
</dbReference>
<name>A0A6A7BKG9_9PLEO</name>
<dbReference type="PANTHER" id="PTHR14209:SF19">
    <property type="entry name" value="ISOAMYL ACETATE-HYDROLYZING ESTERASE 1 HOMOLOG"/>
    <property type="match status" value="1"/>
</dbReference>
<dbReference type="InterPro" id="IPR045136">
    <property type="entry name" value="Iah1-like"/>
</dbReference>
<dbReference type="Gene3D" id="3.40.50.1110">
    <property type="entry name" value="SGNH hydrolase"/>
    <property type="match status" value="1"/>
</dbReference>
<dbReference type="InterPro" id="IPR001087">
    <property type="entry name" value="GDSL"/>
</dbReference>
<dbReference type="OrthoDB" id="671439at2759"/>
<protein>
    <submittedName>
        <fullName evidence="1">SGNH hydrolase</fullName>
    </submittedName>
</protein>
<proteinExistence type="predicted"/>
<reference evidence="1" key="1">
    <citation type="submission" date="2020-01" db="EMBL/GenBank/DDBJ databases">
        <authorList>
            <consortium name="DOE Joint Genome Institute"/>
            <person name="Haridas S."/>
            <person name="Albert R."/>
            <person name="Binder M."/>
            <person name="Bloem J."/>
            <person name="Labutti K."/>
            <person name="Salamov A."/>
            <person name="Andreopoulos B."/>
            <person name="Baker S.E."/>
            <person name="Barry K."/>
            <person name="Bills G."/>
            <person name="Bluhm B.H."/>
            <person name="Cannon C."/>
            <person name="Castanera R."/>
            <person name="Culley D.E."/>
            <person name="Daum C."/>
            <person name="Ezra D."/>
            <person name="Gonzalez J.B."/>
            <person name="Henrissat B."/>
            <person name="Kuo A."/>
            <person name="Liang C."/>
            <person name="Lipzen A."/>
            <person name="Lutzoni F."/>
            <person name="Magnuson J."/>
            <person name="Mondo S."/>
            <person name="Nolan M."/>
            <person name="Ohm R."/>
            <person name="Pangilinan J."/>
            <person name="Park H.-J."/>
            <person name="Ramirez L."/>
            <person name="Alfaro M."/>
            <person name="Sun H."/>
            <person name="Tritt A."/>
            <person name="Yoshinaga Y."/>
            <person name="Zwiers L.-H."/>
            <person name="Turgeon B.G."/>
            <person name="Goodwin S.B."/>
            <person name="Spatafora J.W."/>
            <person name="Crous P.W."/>
            <person name="Grigoriev I.V."/>
        </authorList>
    </citation>
    <scope>NUCLEOTIDE SEQUENCE</scope>
    <source>
        <strain evidence="1">IPT5</strain>
    </source>
</reference>
<dbReference type="AlphaFoldDB" id="A0A6A7BKG9"/>
<keyword evidence="1" id="KW-0378">Hydrolase</keyword>
<dbReference type="Pfam" id="PF00657">
    <property type="entry name" value="Lipase_GDSL"/>
    <property type="match status" value="1"/>
</dbReference>
<dbReference type="EMBL" id="MU006290">
    <property type="protein sequence ID" value="KAF2855784.1"/>
    <property type="molecule type" value="Genomic_DNA"/>
</dbReference>
<dbReference type="Proteomes" id="UP000799423">
    <property type="component" value="Unassembled WGS sequence"/>
</dbReference>
<organism evidence="1 2">
    <name type="scientific">Plenodomus tracheiphilus IPT5</name>
    <dbReference type="NCBI Taxonomy" id="1408161"/>
    <lineage>
        <taxon>Eukaryota</taxon>
        <taxon>Fungi</taxon>
        <taxon>Dikarya</taxon>
        <taxon>Ascomycota</taxon>
        <taxon>Pezizomycotina</taxon>
        <taxon>Dothideomycetes</taxon>
        <taxon>Pleosporomycetidae</taxon>
        <taxon>Pleosporales</taxon>
        <taxon>Pleosporineae</taxon>
        <taxon>Leptosphaeriaceae</taxon>
        <taxon>Plenodomus</taxon>
    </lineage>
</organism>
<dbReference type="PANTHER" id="PTHR14209">
    <property type="entry name" value="ISOAMYL ACETATE-HYDROLYZING ESTERASE 1"/>
    <property type="match status" value="1"/>
</dbReference>
<evidence type="ECO:0000313" key="2">
    <source>
        <dbReference type="Proteomes" id="UP000799423"/>
    </source>
</evidence>
<gene>
    <name evidence="1" type="ORF">T440DRAFT_513876</name>
</gene>
<accession>A0A6A7BKG9</accession>
<dbReference type="InterPro" id="IPR036514">
    <property type="entry name" value="SGNH_hydro_sf"/>
</dbReference>
<sequence length="266" mass="29798">MSYKHRPVFVLFGDSLTEWSFDEDTRGFGLFLREMYEGRVEVVNEGQAGYTSTRLKPNFTRIITRTTSPTAPPTLLFTIFLGANDACIIGDTAYIPWPEFESNMRMFIETILTQDAMPNTKIVLIGPPPINAASADSDIGAKQTAREVEEVNEWRKGGQRYKTYVSKKRYAEGMMGIAGEYGETGRVVGLDFWREMVDALYEEEGGVYDEELPPGSGLLGAKCFGEGWFTDGLHLDVKGYAVLSKALFELVTKTWPELAPERLEVV</sequence>
<evidence type="ECO:0000313" key="1">
    <source>
        <dbReference type="EMBL" id="KAF2855784.1"/>
    </source>
</evidence>